<dbReference type="Proteomes" id="UP000192634">
    <property type="component" value="Unassembled WGS sequence"/>
</dbReference>
<dbReference type="NCBIfam" id="TIGR00567">
    <property type="entry name" value="3mg"/>
    <property type="match status" value="1"/>
</dbReference>
<evidence type="ECO:0000256" key="5">
    <source>
        <dbReference type="HAMAP-Rule" id="MF_00527"/>
    </source>
</evidence>
<dbReference type="GO" id="GO:0003905">
    <property type="term" value="F:alkylbase DNA N-glycosylase activity"/>
    <property type="evidence" value="ECO:0007669"/>
    <property type="project" value="InterPro"/>
</dbReference>
<keyword evidence="4 5" id="KW-0234">DNA repair</keyword>
<dbReference type="Pfam" id="PF02245">
    <property type="entry name" value="Pur_DNA_glyco"/>
    <property type="match status" value="1"/>
</dbReference>
<keyword evidence="2 5" id="KW-0227">DNA damage</keyword>
<dbReference type="GO" id="GO:0003677">
    <property type="term" value="F:DNA binding"/>
    <property type="evidence" value="ECO:0007669"/>
    <property type="project" value="InterPro"/>
</dbReference>
<dbReference type="InterPro" id="IPR011034">
    <property type="entry name" value="Formyl_transferase-like_C_sf"/>
</dbReference>
<dbReference type="OrthoDB" id="9794313at2"/>
<dbReference type="HAMAP" id="MF_00527">
    <property type="entry name" value="3MGH"/>
    <property type="match status" value="1"/>
</dbReference>
<dbReference type="PANTHER" id="PTHR10429">
    <property type="entry name" value="DNA-3-METHYLADENINE GLYCOSYLASE"/>
    <property type="match status" value="1"/>
</dbReference>
<comment type="similarity">
    <text evidence="1 5">Belongs to the DNA glycosylase MPG family.</text>
</comment>
<dbReference type="InterPro" id="IPR003180">
    <property type="entry name" value="MPG"/>
</dbReference>
<sequence>MTTRGRRLTGSDLAGDPLSVAPMLLGTRLVAGDVTLRLTEVEAYWGGNDPGSHGYRGMTPRTEVMFGPPGHLYVYRSYGIHWCANVVVGSKGECAAVLLRAGEVVRGEETARERRGDVPARDLARGPGRLTRALGLTGEHDGSALVGRRAPIALVAPDEPVDPQRIRTGPRVGVSGPGGDGADYPWRFWLDGEPTVSAYRPGKPRVRRG</sequence>
<dbReference type="EC" id="3.2.2.-" evidence="5"/>
<evidence type="ECO:0000256" key="3">
    <source>
        <dbReference type="ARBA" id="ARBA00022801"/>
    </source>
</evidence>
<dbReference type="NCBIfam" id="NF002003">
    <property type="entry name" value="PRK00802.1-3"/>
    <property type="match status" value="1"/>
</dbReference>
<dbReference type="SUPFAM" id="SSF50486">
    <property type="entry name" value="FMT C-terminal domain-like"/>
    <property type="match status" value="1"/>
</dbReference>
<dbReference type="Gene3D" id="3.10.300.10">
    <property type="entry name" value="Methylpurine-DNA glycosylase (MPG)"/>
    <property type="match status" value="1"/>
</dbReference>
<dbReference type="EMBL" id="FWXN01000007">
    <property type="protein sequence ID" value="SMC66831.1"/>
    <property type="molecule type" value="Genomic_DNA"/>
</dbReference>
<dbReference type="AlphaFoldDB" id="A0A1W2B265"/>
<dbReference type="GO" id="GO:0006284">
    <property type="term" value="P:base-excision repair"/>
    <property type="evidence" value="ECO:0007669"/>
    <property type="project" value="InterPro"/>
</dbReference>
<dbReference type="RefSeq" id="WP_084451173.1">
    <property type="nucleotide sequence ID" value="NZ_FWXN01000007.1"/>
</dbReference>
<evidence type="ECO:0000256" key="4">
    <source>
        <dbReference type="ARBA" id="ARBA00023204"/>
    </source>
</evidence>
<accession>A0A1W2B265</accession>
<keyword evidence="3 5" id="KW-0378">Hydrolase</keyword>
<evidence type="ECO:0000256" key="6">
    <source>
        <dbReference type="SAM" id="MobiDB-lite"/>
    </source>
</evidence>
<evidence type="ECO:0000256" key="2">
    <source>
        <dbReference type="ARBA" id="ARBA00022763"/>
    </source>
</evidence>
<name>A0A1W2B265_9MICO</name>
<reference evidence="7 8" key="1">
    <citation type="submission" date="2017-04" db="EMBL/GenBank/DDBJ databases">
        <authorList>
            <person name="Afonso C.L."/>
            <person name="Miller P.J."/>
            <person name="Scott M.A."/>
            <person name="Spackman E."/>
            <person name="Goraichik I."/>
            <person name="Dimitrov K.M."/>
            <person name="Suarez D.L."/>
            <person name="Swayne D.E."/>
        </authorList>
    </citation>
    <scope>NUCLEOTIDE SEQUENCE [LARGE SCALE GENOMIC DNA]</scope>
    <source>
        <strain evidence="7 8">CGMCC 1.12511</strain>
    </source>
</reference>
<feature type="region of interest" description="Disordered" evidence="6">
    <location>
        <begin position="160"/>
        <end position="179"/>
    </location>
</feature>
<dbReference type="CDD" id="cd00540">
    <property type="entry name" value="AAG"/>
    <property type="match status" value="1"/>
</dbReference>
<evidence type="ECO:0000256" key="1">
    <source>
        <dbReference type="ARBA" id="ARBA00009232"/>
    </source>
</evidence>
<evidence type="ECO:0000313" key="7">
    <source>
        <dbReference type="EMBL" id="SMC66831.1"/>
    </source>
</evidence>
<protein>
    <recommendedName>
        <fullName evidence="5">Putative 3-methyladenine DNA glycosylase</fullName>
        <ecNumber evidence="5">3.2.2.-</ecNumber>
    </recommendedName>
</protein>
<dbReference type="InterPro" id="IPR036995">
    <property type="entry name" value="MPG_sf"/>
</dbReference>
<dbReference type="PANTHER" id="PTHR10429:SF0">
    <property type="entry name" value="DNA-3-METHYLADENINE GLYCOSYLASE"/>
    <property type="match status" value="1"/>
</dbReference>
<proteinExistence type="inferred from homology"/>
<organism evidence="7 8">
    <name type="scientific">Janibacter indicus</name>
    <dbReference type="NCBI Taxonomy" id="857417"/>
    <lineage>
        <taxon>Bacteria</taxon>
        <taxon>Bacillati</taxon>
        <taxon>Actinomycetota</taxon>
        <taxon>Actinomycetes</taxon>
        <taxon>Micrococcales</taxon>
        <taxon>Intrasporangiaceae</taxon>
        <taxon>Janibacter</taxon>
    </lineage>
</organism>
<gene>
    <name evidence="7" type="ORF">SAMN06296429_1074</name>
</gene>
<evidence type="ECO:0000313" key="8">
    <source>
        <dbReference type="Proteomes" id="UP000192634"/>
    </source>
</evidence>